<comment type="function">
    <text evidence="8 15">Functions in the N-end rule pathway of protein degradation where it conjugates Leu, Phe and, less efficiently, Met from aminoacyl-tRNAs to the N-termini of proteins containing an N-terminal arginine or lysine.</text>
</comment>
<evidence type="ECO:0000256" key="13">
    <source>
        <dbReference type="ARBA" id="ARBA00077165"/>
    </source>
</evidence>
<dbReference type="EC" id="2.3.2.6" evidence="10 15"/>
<keyword evidence="2 15" id="KW-0963">Cytoplasm</keyword>
<dbReference type="PANTHER" id="PTHR30098:SF2">
    <property type="entry name" value="LEUCYL_PHENYLALANYL-TRNA--PROTEIN TRANSFERASE"/>
    <property type="match status" value="1"/>
</dbReference>
<proteinExistence type="inferred from homology"/>
<dbReference type="GO" id="GO:0030163">
    <property type="term" value="P:protein catabolic process"/>
    <property type="evidence" value="ECO:0007669"/>
    <property type="project" value="UniProtKB-UniRule"/>
</dbReference>
<dbReference type="Pfam" id="PF03588">
    <property type="entry name" value="Leu_Phe_trans"/>
    <property type="match status" value="1"/>
</dbReference>
<evidence type="ECO:0000256" key="6">
    <source>
        <dbReference type="ARBA" id="ARBA00050652"/>
    </source>
</evidence>
<dbReference type="HAMAP" id="MF_00688">
    <property type="entry name" value="Leu_Phe_trans"/>
    <property type="match status" value="1"/>
</dbReference>
<dbReference type="InterPro" id="IPR016181">
    <property type="entry name" value="Acyl_CoA_acyltransferase"/>
</dbReference>
<dbReference type="Proteomes" id="UP000251485">
    <property type="component" value="Unassembled WGS sequence"/>
</dbReference>
<dbReference type="AlphaFoldDB" id="A0A2X2C250"/>
<evidence type="ECO:0000313" key="17">
    <source>
        <dbReference type="Proteomes" id="UP000251485"/>
    </source>
</evidence>
<evidence type="ECO:0000256" key="15">
    <source>
        <dbReference type="HAMAP-Rule" id="MF_00688"/>
    </source>
</evidence>
<dbReference type="GO" id="GO:0008914">
    <property type="term" value="F:leucyl-tRNA--protein transferase activity"/>
    <property type="evidence" value="ECO:0007669"/>
    <property type="project" value="UniProtKB-UniRule"/>
</dbReference>
<dbReference type="InterPro" id="IPR042221">
    <property type="entry name" value="Leu/Phe-tRNA_Trfase_N"/>
</dbReference>
<dbReference type="Gene3D" id="3.30.70.3550">
    <property type="entry name" value="Leucyl/phenylalanyl-tRNA-protein transferase, N-terminal domain"/>
    <property type="match status" value="1"/>
</dbReference>
<evidence type="ECO:0000256" key="12">
    <source>
        <dbReference type="ARBA" id="ARBA00077136"/>
    </source>
</evidence>
<evidence type="ECO:0000256" key="11">
    <source>
        <dbReference type="ARBA" id="ARBA00074372"/>
    </source>
</evidence>
<sequence length="230" mass="25902">MPLFQLDEHDVTFSCPHLALKEPSGLLAIGGDISPARLKEAYQTGIFPWYTPHETPLWWSPDPRAVLPAGTLHIGRTLRKFLRQAPYTITLNQAFSDVIEACSVRDEGTWIGPDIKNGYRALHQQGEAHSVEVWEGDELVGGLYGVNVGAVFCGESMFSRRNNASKCAFVAFYNHFLRYGGQLFDCQVLNSHTAALGAIEIARDRYLEALSRWKKVIIDKKCWYQQSLEL</sequence>
<dbReference type="NCBIfam" id="TIGR00667">
    <property type="entry name" value="aat"/>
    <property type="match status" value="1"/>
</dbReference>
<comment type="subcellular location">
    <subcellularLocation>
        <location evidence="1 15">Cytoplasm</location>
    </subcellularLocation>
</comment>
<evidence type="ECO:0000256" key="14">
    <source>
        <dbReference type="ARBA" id="ARBA00083640"/>
    </source>
</evidence>
<evidence type="ECO:0000256" key="1">
    <source>
        <dbReference type="ARBA" id="ARBA00004496"/>
    </source>
</evidence>
<dbReference type="EMBL" id="UAUE01000003">
    <property type="protein sequence ID" value="SPY94165.1"/>
    <property type="molecule type" value="Genomic_DNA"/>
</dbReference>
<comment type="similarity">
    <text evidence="9 15">Belongs to the L/F-transferase family.</text>
</comment>
<organism evidence="16 17">
    <name type="scientific">Proteus mirabilis</name>
    <dbReference type="NCBI Taxonomy" id="584"/>
    <lineage>
        <taxon>Bacteria</taxon>
        <taxon>Pseudomonadati</taxon>
        <taxon>Pseudomonadota</taxon>
        <taxon>Gammaproteobacteria</taxon>
        <taxon>Enterobacterales</taxon>
        <taxon>Morganellaceae</taxon>
        <taxon>Proteus</taxon>
    </lineage>
</organism>
<dbReference type="GO" id="GO:0005737">
    <property type="term" value="C:cytoplasm"/>
    <property type="evidence" value="ECO:0007669"/>
    <property type="project" value="UniProtKB-SubCell"/>
</dbReference>
<dbReference type="PANTHER" id="PTHR30098">
    <property type="entry name" value="LEUCYL/PHENYLALANYL-TRNA--PROTEIN TRANSFERASE"/>
    <property type="match status" value="1"/>
</dbReference>
<evidence type="ECO:0000256" key="5">
    <source>
        <dbReference type="ARBA" id="ARBA00050607"/>
    </source>
</evidence>
<evidence type="ECO:0000256" key="7">
    <source>
        <dbReference type="ARBA" id="ARBA00051538"/>
    </source>
</evidence>
<keyword evidence="4 15" id="KW-0012">Acyltransferase</keyword>
<evidence type="ECO:0000313" key="16">
    <source>
        <dbReference type="EMBL" id="SPY94165.1"/>
    </source>
</evidence>
<dbReference type="InterPro" id="IPR042203">
    <property type="entry name" value="Leu/Phe-tRNA_Trfase_C"/>
</dbReference>
<evidence type="ECO:0000256" key="9">
    <source>
        <dbReference type="ARBA" id="ARBA00061535"/>
    </source>
</evidence>
<dbReference type="Gene3D" id="3.40.630.70">
    <property type="entry name" value="Leucyl/phenylalanyl-tRNA-protein transferase, C-terminal domain"/>
    <property type="match status" value="1"/>
</dbReference>
<keyword evidence="3 15" id="KW-0808">Transferase</keyword>
<name>A0A2X2C250_PROMI</name>
<dbReference type="FunFam" id="3.40.630.70:FF:000001">
    <property type="entry name" value="Leucyl/phenylalanyl-tRNA--protein transferase"/>
    <property type="match status" value="1"/>
</dbReference>
<protein>
    <recommendedName>
        <fullName evidence="11 15">Leucyl/phenylalanyl-tRNA--protein transferase</fullName>
        <ecNumber evidence="10 15">2.3.2.6</ecNumber>
    </recommendedName>
    <alternativeName>
        <fullName evidence="12 15">L/F-transferase</fullName>
    </alternativeName>
    <alternativeName>
        <fullName evidence="13 15">Leucyltransferase</fullName>
    </alternativeName>
    <alternativeName>
        <fullName evidence="14 15">Phenyalanyltransferase</fullName>
    </alternativeName>
</protein>
<comment type="catalytic activity">
    <reaction evidence="6 15">
        <text>N-terminal L-arginyl-[protein] + L-leucyl-tRNA(Leu) = N-terminal L-leucyl-L-arginyl-[protein] + tRNA(Leu) + H(+)</text>
        <dbReference type="Rhea" id="RHEA:50416"/>
        <dbReference type="Rhea" id="RHEA-COMP:9613"/>
        <dbReference type="Rhea" id="RHEA-COMP:9622"/>
        <dbReference type="Rhea" id="RHEA-COMP:12672"/>
        <dbReference type="Rhea" id="RHEA-COMP:12673"/>
        <dbReference type="ChEBI" id="CHEBI:15378"/>
        <dbReference type="ChEBI" id="CHEBI:64719"/>
        <dbReference type="ChEBI" id="CHEBI:78442"/>
        <dbReference type="ChEBI" id="CHEBI:78494"/>
        <dbReference type="ChEBI" id="CHEBI:133044"/>
        <dbReference type="EC" id="2.3.2.6"/>
    </reaction>
</comment>
<evidence type="ECO:0000256" key="10">
    <source>
        <dbReference type="ARBA" id="ARBA00066767"/>
    </source>
</evidence>
<dbReference type="SUPFAM" id="SSF55729">
    <property type="entry name" value="Acyl-CoA N-acyltransferases (Nat)"/>
    <property type="match status" value="1"/>
</dbReference>
<dbReference type="InterPro" id="IPR004616">
    <property type="entry name" value="Leu/Phe-tRNA_Trfase"/>
</dbReference>
<reference evidence="16 17" key="1">
    <citation type="submission" date="2018-06" db="EMBL/GenBank/DDBJ databases">
        <authorList>
            <consortium name="Pathogen Informatics"/>
            <person name="Doyle S."/>
        </authorList>
    </citation>
    <scope>NUCLEOTIDE SEQUENCE [LARGE SCALE GENOMIC DNA]</scope>
    <source>
        <strain evidence="16 17">NCTC10975</strain>
    </source>
</reference>
<comment type="catalytic activity">
    <reaction evidence="7 15">
        <text>N-terminal L-lysyl-[protein] + L-leucyl-tRNA(Leu) = N-terminal L-leucyl-L-lysyl-[protein] + tRNA(Leu) + H(+)</text>
        <dbReference type="Rhea" id="RHEA:12340"/>
        <dbReference type="Rhea" id="RHEA-COMP:9613"/>
        <dbReference type="Rhea" id="RHEA-COMP:9622"/>
        <dbReference type="Rhea" id="RHEA-COMP:12670"/>
        <dbReference type="Rhea" id="RHEA-COMP:12671"/>
        <dbReference type="ChEBI" id="CHEBI:15378"/>
        <dbReference type="ChEBI" id="CHEBI:65249"/>
        <dbReference type="ChEBI" id="CHEBI:78442"/>
        <dbReference type="ChEBI" id="CHEBI:78494"/>
        <dbReference type="ChEBI" id="CHEBI:133043"/>
        <dbReference type="EC" id="2.3.2.6"/>
    </reaction>
</comment>
<comment type="catalytic activity">
    <reaction evidence="5 15">
        <text>L-phenylalanyl-tRNA(Phe) + an N-terminal L-alpha-aminoacyl-[protein] = an N-terminal L-phenylalanyl-L-alpha-aminoacyl-[protein] + tRNA(Phe)</text>
        <dbReference type="Rhea" id="RHEA:43632"/>
        <dbReference type="Rhea" id="RHEA-COMP:9668"/>
        <dbReference type="Rhea" id="RHEA-COMP:9699"/>
        <dbReference type="Rhea" id="RHEA-COMP:10636"/>
        <dbReference type="Rhea" id="RHEA-COMP:10637"/>
        <dbReference type="ChEBI" id="CHEBI:78442"/>
        <dbReference type="ChEBI" id="CHEBI:78531"/>
        <dbReference type="ChEBI" id="CHEBI:78597"/>
        <dbReference type="ChEBI" id="CHEBI:83561"/>
        <dbReference type="EC" id="2.3.2.6"/>
    </reaction>
</comment>
<evidence type="ECO:0000256" key="3">
    <source>
        <dbReference type="ARBA" id="ARBA00022679"/>
    </source>
</evidence>
<dbReference type="FunFam" id="3.30.70.3550:FF:000001">
    <property type="entry name" value="Leucyl/phenylalanyl-tRNA--protein transferase"/>
    <property type="match status" value="1"/>
</dbReference>
<gene>
    <name evidence="15 16" type="primary">aat</name>
    <name evidence="16" type="ORF">NCTC10975_00501</name>
</gene>
<evidence type="ECO:0000256" key="4">
    <source>
        <dbReference type="ARBA" id="ARBA00023315"/>
    </source>
</evidence>
<accession>A0A2X2C250</accession>
<evidence type="ECO:0000256" key="2">
    <source>
        <dbReference type="ARBA" id="ARBA00022490"/>
    </source>
</evidence>
<evidence type="ECO:0000256" key="8">
    <source>
        <dbReference type="ARBA" id="ARBA00054043"/>
    </source>
</evidence>